<organism evidence="1">
    <name type="scientific">Ixodes ricinus</name>
    <name type="common">Common tick</name>
    <name type="synonym">Acarus ricinus</name>
    <dbReference type="NCBI Taxonomy" id="34613"/>
    <lineage>
        <taxon>Eukaryota</taxon>
        <taxon>Metazoa</taxon>
        <taxon>Ecdysozoa</taxon>
        <taxon>Arthropoda</taxon>
        <taxon>Chelicerata</taxon>
        <taxon>Arachnida</taxon>
        <taxon>Acari</taxon>
        <taxon>Parasitiformes</taxon>
        <taxon>Ixodida</taxon>
        <taxon>Ixodoidea</taxon>
        <taxon>Ixodidae</taxon>
        <taxon>Ixodinae</taxon>
        <taxon>Ixodes</taxon>
    </lineage>
</organism>
<sequence length="105" mass="11355">MRRQSRAARSLARPRLWLGLAGPPAQLGLRIGGGIRGGLRRSQLGQAAHGSRLADRTFPRVQDALIREQVAARASVQVLEASGTLGQQRARLVHLYDLDPVSEGL</sequence>
<dbReference type="AlphaFoldDB" id="A0A6B0UBM1"/>
<protein>
    <submittedName>
        <fullName evidence="1">Uncharacterized protein</fullName>
    </submittedName>
</protein>
<proteinExistence type="predicted"/>
<reference evidence="1" key="1">
    <citation type="submission" date="2019-12" db="EMBL/GenBank/DDBJ databases">
        <title>An insight into the sialome of adult female Ixodes ricinus ticks feeding for 6 days.</title>
        <authorList>
            <person name="Perner J."/>
            <person name="Ribeiro J.M.C."/>
        </authorList>
    </citation>
    <scope>NUCLEOTIDE SEQUENCE</scope>
    <source>
        <strain evidence="1">Semi-engorged</strain>
        <tissue evidence="1">Salivary glands</tissue>
    </source>
</reference>
<name>A0A6B0UBM1_IXORI</name>
<evidence type="ECO:0000313" key="1">
    <source>
        <dbReference type="EMBL" id="MXU89068.1"/>
    </source>
</evidence>
<dbReference type="EMBL" id="GIFC01006985">
    <property type="protein sequence ID" value="MXU89068.1"/>
    <property type="molecule type" value="Transcribed_RNA"/>
</dbReference>
<accession>A0A6B0UBM1</accession>